<dbReference type="SUPFAM" id="SSF48371">
    <property type="entry name" value="ARM repeat"/>
    <property type="match status" value="1"/>
</dbReference>
<dbReference type="InterPro" id="IPR052406">
    <property type="entry name" value="Chromatin_Remodeling_Comp"/>
</dbReference>
<evidence type="ECO:0000256" key="1">
    <source>
        <dbReference type="ARBA" id="ARBA00023015"/>
    </source>
</evidence>
<dbReference type="Gene3D" id="1.25.10.10">
    <property type="entry name" value="Leucine-rich Repeat Variant"/>
    <property type="match status" value="1"/>
</dbReference>
<name>A0ABR3V7D3_9PEZI</name>
<evidence type="ECO:0000313" key="4">
    <source>
        <dbReference type="EMBL" id="KAL1837698.1"/>
    </source>
</evidence>
<dbReference type="Proteomes" id="UP001586593">
    <property type="component" value="Unassembled WGS sequence"/>
</dbReference>
<dbReference type="EMBL" id="JAZHXJ010002597">
    <property type="protein sequence ID" value="KAL1837698.1"/>
    <property type="molecule type" value="Genomic_DNA"/>
</dbReference>
<gene>
    <name evidence="4" type="ORF">VTK73DRAFT_4580</name>
</gene>
<reference evidence="4 5" key="1">
    <citation type="journal article" date="2024" name="Commun. Biol.">
        <title>Comparative genomic analysis of thermophilic fungi reveals convergent evolutionary adaptations and gene losses.</title>
        <authorList>
            <person name="Steindorff A.S."/>
            <person name="Aguilar-Pontes M.V."/>
            <person name="Robinson A.J."/>
            <person name="Andreopoulos B."/>
            <person name="LaButti K."/>
            <person name="Kuo A."/>
            <person name="Mondo S."/>
            <person name="Riley R."/>
            <person name="Otillar R."/>
            <person name="Haridas S."/>
            <person name="Lipzen A."/>
            <person name="Grimwood J."/>
            <person name="Schmutz J."/>
            <person name="Clum A."/>
            <person name="Reid I.D."/>
            <person name="Moisan M.C."/>
            <person name="Butler G."/>
            <person name="Nguyen T.T.M."/>
            <person name="Dewar K."/>
            <person name="Conant G."/>
            <person name="Drula E."/>
            <person name="Henrissat B."/>
            <person name="Hansel C."/>
            <person name="Singer S."/>
            <person name="Hutchinson M.I."/>
            <person name="de Vries R.P."/>
            <person name="Natvig D.O."/>
            <person name="Powell A.J."/>
            <person name="Tsang A."/>
            <person name="Grigoriev I.V."/>
        </authorList>
    </citation>
    <scope>NUCLEOTIDE SEQUENCE [LARGE SCALE GENOMIC DNA]</scope>
    <source>
        <strain evidence="4 5">ATCC 24622</strain>
    </source>
</reference>
<evidence type="ECO:0000256" key="2">
    <source>
        <dbReference type="ARBA" id="ARBA00023163"/>
    </source>
</evidence>
<dbReference type="InterPro" id="IPR011989">
    <property type="entry name" value="ARM-like"/>
</dbReference>
<comment type="caution">
    <text evidence="4">The sequence shown here is derived from an EMBL/GenBank/DDBJ whole genome shotgun (WGS) entry which is preliminary data.</text>
</comment>
<keyword evidence="2" id="KW-0804">Transcription</keyword>
<evidence type="ECO:0000256" key="3">
    <source>
        <dbReference type="ARBA" id="ARBA00023242"/>
    </source>
</evidence>
<dbReference type="PANTHER" id="PTHR22970">
    <property type="entry name" value="AT-RICH INTERACTIVE DOMAIN-CONTAINING PROTEIN 2"/>
    <property type="match status" value="1"/>
</dbReference>
<sequence length="325" mass="36503">MRAEQAFGLNHLVKISFERGDKFRFEQFPALLDGLIEKALEVGRLFYHVDWSICYDPDMDDGSVGQLDGLEGTADILDRIAQLRPKLVQDSVLPADFQDQLVLITEAILTIRNMAMLPDNSLYLADCPTLKDLLCIVLNLPRQEIVVEIKHFALDIAEQVTPNLILASDDPLYQTLLAQLLDSTDRGIILTALRAVGRISMNFSETNKLGGVPPGVLRNIMNWLLLNDDELMDACLDFLYQYTAVVSNVETLLSAVAVENLVSHLVRLLSHGAKRDALEIVIEPERKLVGGEHVVDIPRDLFERLLATEEPDRCYLPTPTRSWSR</sequence>
<keyword evidence="5" id="KW-1185">Reference proteome</keyword>
<keyword evidence="3" id="KW-0539">Nucleus</keyword>
<dbReference type="PANTHER" id="PTHR22970:SF14">
    <property type="entry name" value="AT-RICH INTERACTIVE DOMAIN-CONTAINING PROTEIN 2"/>
    <property type="match status" value="1"/>
</dbReference>
<keyword evidence="1" id="KW-0805">Transcription regulation</keyword>
<proteinExistence type="predicted"/>
<organism evidence="4 5">
    <name type="scientific">Phialemonium thermophilum</name>
    <dbReference type="NCBI Taxonomy" id="223376"/>
    <lineage>
        <taxon>Eukaryota</taxon>
        <taxon>Fungi</taxon>
        <taxon>Dikarya</taxon>
        <taxon>Ascomycota</taxon>
        <taxon>Pezizomycotina</taxon>
        <taxon>Sordariomycetes</taxon>
        <taxon>Sordariomycetidae</taxon>
        <taxon>Cephalothecales</taxon>
        <taxon>Cephalothecaceae</taxon>
        <taxon>Phialemonium</taxon>
    </lineage>
</organism>
<accession>A0ABR3V7D3</accession>
<dbReference type="InterPro" id="IPR016024">
    <property type="entry name" value="ARM-type_fold"/>
</dbReference>
<evidence type="ECO:0000313" key="5">
    <source>
        <dbReference type="Proteomes" id="UP001586593"/>
    </source>
</evidence>
<protein>
    <submittedName>
        <fullName evidence="4">Uncharacterized protein</fullName>
    </submittedName>
</protein>